<reference evidence="2 3" key="2">
    <citation type="submission" date="2018-11" db="EMBL/GenBank/DDBJ databases">
        <authorList>
            <consortium name="Pathogen Informatics"/>
        </authorList>
    </citation>
    <scope>NUCLEOTIDE SEQUENCE [LARGE SCALE GENOMIC DNA]</scope>
</reference>
<proteinExistence type="predicted"/>
<dbReference type="EMBL" id="UYSG01011660">
    <property type="protein sequence ID" value="VDL63250.1"/>
    <property type="molecule type" value="Genomic_DNA"/>
</dbReference>
<keyword evidence="1" id="KW-0472">Membrane</keyword>
<keyword evidence="1" id="KW-1133">Transmembrane helix</keyword>
<reference evidence="4" key="1">
    <citation type="submission" date="2017-02" db="UniProtKB">
        <authorList>
            <consortium name="WormBaseParasite"/>
        </authorList>
    </citation>
    <scope>IDENTIFICATION</scope>
</reference>
<dbReference type="AlphaFoldDB" id="A0A0R3SXD2"/>
<gene>
    <name evidence="2" type="ORF">HDID_LOCUS10397</name>
</gene>
<evidence type="ECO:0000313" key="2">
    <source>
        <dbReference type="EMBL" id="VDL63250.1"/>
    </source>
</evidence>
<accession>A0A0R3SXD2</accession>
<evidence type="ECO:0000256" key="1">
    <source>
        <dbReference type="SAM" id="Phobius"/>
    </source>
</evidence>
<evidence type="ECO:0000313" key="4">
    <source>
        <dbReference type="WBParaSite" id="HDID_0001039901-mRNA-1"/>
    </source>
</evidence>
<organism evidence="4">
    <name type="scientific">Hymenolepis diminuta</name>
    <name type="common">Rat tapeworm</name>
    <dbReference type="NCBI Taxonomy" id="6216"/>
    <lineage>
        <taxon>Eukaryota</taxon>
        <taxon>Metazoa</taxon>
        <taxon>Spiralia</taxon>
        <taxon>Lophotrochozoa</taxon>
        <taxon>Platyhelminthes</taxon>
        <taxon>Cestoda</taxon>
        <taxon>Eucestoda</taxon>
        <taxon>Cyclophyllidea</taxon>
        <taxon>Hymenolepididae</taxon>
        <taxon>Hymenolepis</taxon>
    </lineage>
</organism>
<keyword evidence="1" id="KW-0812">Transmembrane</keyword>
<dbReference type="Proteomes" id="UP000274504">
    <property type="component" value="Unassembled WGS sequence"/>
</dbReference>
<sequence>MAPIYQIVSSLLLGFALCFLTISICLNHWRGGNLFTYDIPHQKGTALTCAALLTTGVLLWAAAFIIGLVRFCSTEELIGQRGLGLAYLLCLYLGTLIVIIGVLIYTGQLGGDWSYMLSVVAWTSSLVVSLLAVIMCRCGAVRIHVLFGTDS</sequence>
<feature type="transmembrane region" description="Helical" evidence="1">
    <location>
        <begin position="113"/>
        <end position="134"/>
    </location>
</feature>
<feature type="transmembrane region" description="Helical" evidence="1">
    <location>
        <begin position="50"/>
        <end position="72"/>
    </location>
</feature>
<dbReference type="WBParaSite" id="HDID_0001039901-mRNA-1">
    <property type="protein sequence ID" value="HDID_0001039901-mRNA-1"/>
    <property type="gene ID" value="HDID_0001039901"/>
</dbReference>
<feature type="transmembrane region" description="Helical" evidence="1">
    <location>
        <begin position="7"/>
        <end position="30"/>
    </location>
</feature>
<dbReference type="OrthoDB" id="6253151at2759"/>
<evidence type="ECO:0000313" key="3">
    <source>
        <dbReference type="Proteomes" id="UP000274504"/>
    </source>
</evidence>
<protein>
    <submittedName>
        <fullName evidence="4">MARVEL domain-containing protein</fullName>
    </submittedName>
</protein>
<feature type="transmembrane region" description="Helical" evidence="1">
    <location>
        <begin position="84"/>
        <end position="107"/>
    </location>
</feature>
<name>A0A0R3SXD2_HYMDI</name>